<keyword evidence="9" id="KW-1185">Reference proteome</keyword>
<dbReference type="GO" id="GO:0016854">
    <property type="term" value="F:racemase and epimerase activity"/>
    <property type="evidence" value="ECO:0007669"/>
    <property type="project" value="UniProtKB-ARBA"/>
</dbReference>
<dbReference type="SUPFAM" id="SSF51604">
    <property type="entry name" value="Enolase C-terminal domain-like"/>
    <property type="match status" value="1"/>
</dbReference>
<dbReference type="Gene3D" id="3.20.20.120">
    <property type="entry name" value="Enolase-like C-terminal domain"/>
    <property type="match status" value="1"/>
</dbReference>
<dbReference type="SUPFAM" id="SSF54826">
    <property type="entry name" value="Enolase N-terminal domain-like"/>
    <property type="match status" value="1"/>
</dbReference>
<dbReference type="UniPathway" id="UPA00079"/>
<reference evidence="8 9" key="1">
    <citation type="submission" date="2019-07" db="EMBL/GenBank/DDBJ databases">
        <title>Whole genome shotgun sequence of Deinococcus cellulosilyticus NBRC 106333.</title>
        <authorList>
            <person name="Hosoyama A."/>
            <person name="Uohara A."/>
            <person name="Ohji S."/>
            <person name="Ichikawa N."/>
        </authorList>
    </citation>
    <scope>NUCLEOTIDE SEQUENCE [LARGE SCALE GENOMIC DNA]</scope>
    <source>
        <strain evidence="8 9">NBRC 106333</strain>
    </source>
</reference>
<dbReference type="InterPro" id="IPR029065">
    <property type="entry name" value="Enolase_C-like"/>
</dbReference>
<evidence type="ECO:0000256" key="3">
    <source>
        <dbReference type="ARBA" id="ARBA00022842"/>
    </source>
</evidence>
<dbReference type="PANTHER" id="PTHR48073">
    <property type="entry name" value="O-SUCCINYLBENZOATE SYNTHASE-RELATED"/>
    <property type="match status" value="1"/>
</dbReference>
<sequence length="368" mass="41049">MKIESATLQLIELPLKFRFETSFGVQTKRTILVLTLRGEGKEGYGESVMEMLPLYREETTPGAEYLLKDVLLPRVLGKTFNNPQELGQVIAPFRGNRMAKAVLEMAFWDLWARSLNVSLSHLIGGVRKEVTVGVSLGIQPTVDDTVRAVEKHVMQGYRRIKLKIKPGWDLNIVKDTRAEFPDITLTVDANSAYSMADVRTFQKLDEYQLDYIEQPLPYEDLHDHAKLQKLIQTPLCLDESILSAEDTRKALENHAGRVINLKPARVGGVSESLKIHTVSQSFGIPLWMGGMLEAGVGRAFNIHISSLPGFTKPGDTSSASRYWETDIINEPLEAVDGLMPVPTGPGIGVTLNQDFLNTITLRKHEVRA</sequence>
<dbReference type="CDD" id="cd03317">
    <property type="entry name" value="NAAAR"/>
    <property type="match status" value="1"/>
</dbReference>
<evidence type="ECO:0000256" key="6">
    <source>
        <dbReference type="NCBIfam" id="TIGR01928"/>
    </source>
</evidence>
<name>A0A511NA42_DEIC1</name>
<dbReference type="InterPro" id="IPR010197">
    <property type="entry name" value="OSBS/NAAAR"/>
</dbReference>
<dbReference type="EMBL" id="BJXB01000034">
    <property type="protein sequence ID" value="GEM49396.1"/>
    <property type="molecule type" value="Genomic_DNA"/>
</dbReference>
<evidence type="ECO:0000313" key="8">
    <source>
        <dbReference type="EMBL" id="GEM49396.1"/>
    </source>
</evidence>
<comment type="cofactor">
    <cofactor evidence="1">
        <name>a divalent metal cation</name>
        <dbReference type="ChEBI" id="CHEBI:60240"/>
    </cofactor>
</comment>
<keyword evidence="3" id="KW-0460">Magnesium</keyword>
<gene>
    <name evidence="8" type="primary">menC</name>
    <name evidence="8" type="ORF">DC3_50310</name>
</gene>
<dbReference type="NCBIfam" id="TIGR01928">
    <property type="entry name" value="menC_lowGC_arch"/>
    <property type="match status" value="1"/>
</dbReference>
<dbReference type="OrthoDB" id="9774531at2"/>
<dbReference type="UniPathway" id="UPA01057">
    <property type="reaction ID" value="UER00165"/>
</dbReference>
<feature type="domain" description="Mandelate racemase/muconate lactonizing enzyme C-terminal" evidence="7">
    <location>
        <begin position="142"/>
        <end position="234"/>
    </location>
</feature>
<dbReference type="InterPro" id="IPR013341">
    <property type="entry name" value="Mandelate_racemase_N_dom"/>
</dbReference>
<evidence type="ECO:0000313" key="9">
    <source>
        <dbReference type="Proteomes" id="UP000321306"/>
    </source>
</evidence>
<dbReference type="InterPro" id="IPR029017">
    <property type="entry name" value="Enolase-like_N"/>
</dbReference>
<protein>
    <recommendedName>
        <fullName evidence="5 6">o-succinylbenzoate synthase</fullName>
        <ecNumber evidence="5 6">4.2.1.113</ecNumber>
    </recommendedName>
</protein>
<dbReference type="Pfam" id="PF13378">
    <property type="entry name" value="MR_MLE_C"/>
    <property type="match status" value="1"/>
</dbReference>
<proteinExistence type="predicted"/>
<evidence type="ECO:0000256" key="2">
    <source>
        <dbReference type="ARBA" id="ARBA00022723"/>
    </source>
</evidence>
<evidence type="ECO:0000256" key="1">
    <source>
        <dbReference type="ARBA" id="ARBA00001968"/>
    </source>
</evidence>
<comment type="caution">
    <text evidence="8">The sequence shown here is derived from an EMBL/GenBank/DDBJ whole genome shotgun (WGS) entry which is preliminary data.</text>
</comment>
<dbReference type="SFLD" id="SFLDG00180">
    <property type="entry name" value="muconate_cycloisomerase"/>
    <property type="match status" value="1"/>
</dbReference>
<evidence type="ECO:0000256" key="4">
    <source>
        <dbReference type="ARBA" id="ARBA00023239"/>
    </source>
</evidence>
<dbReference type="InterPro" id="IPR036849">
    <property type="entry name" value="Enolase-like_C_sf"/>
</dbReference>
<dbReference type="Gene3D" id="3.30.390.10">
    <property type="entry name" value="Enolase-like, N-terminal domain"/>
    <property type="match status" value="1"/>
</dbReference>
<keyword evidence="4" id="KW-0456">Lyase</keyword>
<dbReference type="EC" id="4.2.1.113" evidence="5 6"/>
<dbReference type="Proteomes" id="UP000321306">
    <property type="component" value="Unassembled WGS sequence"/>
</dbReference>
<dbReference type="Pfam" id="PF02746">
    <property type="entry name" value="MR_MLE_N"/>
    <property type="match status" value="1"/>
</dbReference>
<dbReference type="PANTHER" id="PTHR48073:SF5">
    <property type="entry name" value="O-SUCCINYLBENZOATE SYNTHASE"/>
    <property type="match status" value="1"/>
</dbReference>
<dbReference type="InterPro" id="IPR013342">
    <property type="entry name" value="Mandelate_racemase_C"/>
</dbReference>
<dbReference type="GO" id="GO:0043748">
    <property type="term" value="F:O-succinylbenzoate synthase activity"/>
    <property type="evidence" value="ECO:0007669"/>
    <property type="project" value="UniProtKB-EC"/>
</dbReference>
<organism evidence="8 9">
    <name type="scientific">Deinococcus cellulosilyticus (strain DSM 18568 / NBRC 106333 / KACC 11606 / 5516J-15)</name>
    <dbReference type="NCBI Taxonomy" id="1223518"/>
    <lineage>
        <taxon>Bacteria</taxon>
        <taxon>Thermotogati</taxon>
        <taxon>Deinococcota</taxon>
        <taxon>Deinococci</taxon>
        <taxon>Deinococcales</taxon>
        <taxon>Deinococcaceae</taxon>
        <taxon>Deinococcus</taxon>
    </lineage>
</organism>
<dbReference type="GO" id="GO:0046872">
    <property type="term" value="F:metal ion binding"/>
    <property type="evidence" value="ECO:0007669"/>
    <property type="project" value="UniProtKB-KW"/>
</dbReference>
<dbReference type="GO" id="GO:0009234">
    <property type="term" value="P:menaquinone biosynthetic process"/>
    <property type="evidence" value="ECO:0007669"/>
    <property type="project" value="UniProtKB-UniRule"/>
</dbReference>
<evidence type="ECO:0000259" key="7">
    <source>
        <dbReference type="SMART" id="SM00922"/>
    </source>
</evidence>
<dbReference type="SMART" id="SM00922">
    <property type="entry name" value="MR_MLE"/>
    <property type="match status" value="1"/>
</dbReference>
<dbReference type="AlphaFoldDB" id="A0A511NA42"/>
<dbReference type="SFLD" id="SFLDF00009">
    <property type="entry name" value="o-succinylbenzoate_synthase"/>
    <property type="match status" value="1"/>
</dbReference>
<accession>A0A511NA42</accession>
<dbReference type="SFLD" id="SFLDS00001">
    <property type="entry name" value="Enolase"/>
    <property type="match status" value="1"/>
</dbReference>
<evidence type="ECO:0000256" key="5">
    <source>
        <dbReference type="ARBA" id="ARBA00029491"/>
    </source>
</evidence>
<keyword evidence="2" id="KW-0479">Metal-binding</keyword>
<dbReference type="RefSeq" id="WP_146889884.1">
    <property type="nucleotide sequence ID" value="NZ_BJXB01000034.1"/>
</dbReference>